<name>A0A7M1S4P0_9BACT</name>
<evidence type="ECO:0000313" key="2">
    <source>
        <dbReference type="Proteomes" id="UP000595074"/>
    </source>
</evidence>
<dbReference type="KEGG" id="sinu:IMZ28_09745"/>
<dbReference type="Proteomes" id="UP000595074">
    <property type="component" value="Chromosome"/>
</dbReference>
<dbReference type="AlphaFoldDB" id="A0A7M1S4P0"/>
<sequence>MTDHLAYKVHYHFFFSVCPQSLFAKYHHACTVKRHEYKEKFDFIFIDKEAAVCSYSYKLKYHKLVTNI</sequence>
<dbReference type="RefSeq" id="WP_197548407.1">
    <property type="nucleotide sequence ID" value="NZ_CP063164.1"/>
</dbReference>
<proteinExistence type="predicted"/>
<evidence type="ECO:0000313" key="1">
    <source>
        <dbReference type="EMBL" id="QOR61699.1"/>
    </source>
</evidence>
<protein>
    <submittedName>
        <fullName evidence="1">Uncharacterized protein</fullName>
    </submittedName>
</protein>
<accession>A0A7M1S4P0</accession>
<dbReference type="EMBL" id="CP063164">
    <property type="protein sequence ID" value="QOR61699.1"/>
    <property type="molecule type" value="Genomic_DNA"/>
</dbReference>
<reference evidence="1 2" key="1">
    <citation type="submission" date="2020-10" db="EMBL/GenBank/DDBJ databases">
        <title>The genome of sulfurovum sp.</title>
        <authorList>
            <person name="Xie S."/>
            <person name="Shao Z."/>
            <person name="Jiang L."/>
        </authorList>
    </citation>
    <scope>NUCLEOTIDE SEQUENCE [LARGE SCALE GENOMIC DNA]</scope>
    <source>
        <strain evidence="1 2">ST-419</strain>
    </source>
</reference>
<gene>
    <name evidence="1" type="ORF">IMZ28_09745</name>
</gene>
<organism evidence="1 2">
    <name type="scientific">Sulfurovum indicum</name>
    <dbReference type="NCBI Taxonomy" id="2779528"/>
    <lineage>
        <taxon>Bacteria</taxon>
        <taxon>Pseudomonadati</taxon>
        <taxon>Campylobacterota</taxon>
        <taxon>Epsilonproteobacteria</taxon>
        <taxon>Campylobacterales</taxon>
        <taxon>Sulfurovaceae</taxon>
        <taxon>Sulfurovum</taxon>
    </lineage>
</organism>
<keyword evidence="2" id="KW-1185">Reference proteome</keyword>